<organism evidence="1 2">
    <name type="scientific">Flavobacterium circumlabens</name>
    <dbReference type="NCBI Taxonomy" id="2133765"/>
    <lineage>
        <taxon>Bacteria</taxon>
        <taxon>Pseudomonadati</taxon>
        <taxon>Bacteroidota</taxon>
        <taxon>Flavobacteriia</taxon>
        <taxon>Flavobacteriales</taxon>
        <taxon>Flavobacteriaceae</taxon>
        <taxon>Flavobacterium</taxon>
    </lineage>
</organism>
<feature type="non-terminal residue" evidence="1">
    <location>
        <position position="121"/>
    </location>
</feature>
<accession>A0A4Y7U3Z4</accession>
<gene>
    <name evidence="1" type="ORF">D0809_27830</name>
</gene>
<reference evidence="1 2" key="1">
    <citation type="journal article" date="2018" name="Syst. Appl. Microbiol.">
        <title>Flavobacterium circumlabens sp. nov. and Flavobacterium cupreum sp. nov., two psychrotrophic species isolated from Antarctic environmental samples.</title>
        <authorList>
            <person name="Kralova S."/>
            <person name="Busse H.J."/>
            <person name="Svec P."/>
            <person name="Maslanova I."/>
            <person name="Stankova E."/>
            <person name="Bartak M."/>
            <person name="Sedlacek I."/>
        </authorList>
    </citation>
    <scope>NUCLEOTIDE SEQUENCE [LARGE SCALE GENOMIC DNA]</scope>
    <source>
        <strain evidence="1 2">CCM 8828</strain>
    </source>
</reference>
<evidence type="ECO:0000313" key="1">
    <source>
        <dbReference type="EMBL" id="TEB40984.1"/>
    </source>
</evidence>
<feature type="non-terminal residue" evidence="1">
    <location>
        <position position="1"/>
    </location>
</feature>
<dbReference type="AlphaFoldDB" id="A0A4Y7U3Z4"/>
<proteinExistence type="predicted"/>
<name>A0A4Y7U3Z4_9FLAO</name>
<evidence type="ECO:0000313" key="2">
    <source>
        <dbReference type="Proteomes" id="UP000298340"/>
    </source>
</evidence>
<dbReference type="EMBL" id="QWDN01000690">
    <property type="protein sequence ID" value="TEB40984.1"/>
    <property type="molecule type" value="Genomic_DNA"/>
</dbReference>
<comment type="caution">
    <text evidence="1">The sequence shown here is derived from an EMBL/GenBank/DDBJ whole genome shotgun (WGS) entry which is preliminary data.</text>
</comment>
<protein>
    <submittedName>
        <fullName evidence="1">SusC/RagA family protein</fullName>
    </submittedName>
</protein>
<dbReference type="SUPFAM" id="SSF56935">
    <property type="entry name" value="Porins"/>
    <property type="match status" value="1"/>
</dbReference>
<dbReference type="Proteomes" id="UP000298340">
    <property type="component" value="Unassembled WGS sequence"/>
</dbReference>
<sequence>LSFSGGSDKIKYYVSGNYFNQNGVVINSGIDKYSIVSNLEADLTDRLKVGLNTFQSKQNKEGIISQTGAGGTGAAGVIAAAYRFMPDLGIYKADGSYTSTAPIGDDIDNPYATAMDNILET</sequence>